<evidence type="ECO:0000256" key="18">
    <source>
        <dbReference type="ARBA" id="ARBA00022989"/>
    </source>
</evidence>
<evidence type="ECO:0000256" key="15">
    <source>
        <dbReference type="ARBA" id="ARBA00022960"/>
    </source>
</evidence>
<dbReference type="Gene3D" id="3.40.710.10">
    <property type="entry name" value="DD-peptidase/beta-lactamase superfamily"/>
    <property type="match status" value="1"/>
</dbReference>
<feature type="domain" description="Penicillin-binding protein OB-like" evidence="30">
    <location>
        <begin position="318"/>
        <end position="416"/>
    </location>
</feature>
<evidence type="ECO:0000259" key="28">
    <source>
        <dbReference type="Pfam" id="PF00905"/>
    </source>
</evidence>
<evidence type="ECO:0000256" key="17">
    <source>
        <dbReference type="ARBA" id="ARBA00022984"/>
    </source>
</evidence>
<evidence type="ECO:0000256" key="14">
    <source>
        <dbReference type="ARBA" id="ARBA00022801"/>
    </source>
</evidence>
<dbReference type="GO" id="GO:0008955">
    <property type="term" value="F:peptidoglycan glycosyltransferase activity"/>
    <property type="evidence" value="ECO:0007669"/>
    <property type="project" value="UniProtKB-EC"/>
</dbReference>
<dbReference type="Gene3D" id="2.40.50.140">
    <property type="entry name" value="Nucleic acid-binding proteins"/>
    <property type="match status" value="1"/>
</dbReference>
<keyword evidence="13" id="KW-0812">Transmembrane</keyword>
<dbReference type="GO" id="GO:0071555">
    <property type="term" value="P:cell wall organization"/>
    <property type="evidence" value="ECO:0007669"/>
    <property type="project" value="UniProtKB-KW"/>
</dbReference>
<comment type="subcellular location">
    <subcellularLocation>
        <location evidence="1">Cell inner membrane</location>
        <topology evidence="1">Single-pass type II membrane protein</topology>
    </subcellularLocation>
</comment>
<feature type="region of interest" description="Disordered" evidence="27">
    <location>
        <begin position="761"/>
        <end position="784"/>
    </location>
</feature>
<dbReference type="InterPro" id="IPR001460">
    <property type="entry name" value="PCN-bd_Tpept"/>
</dbReference>
<dbReference type="GO" id="GO:0046677">
    <property type="term" value="P:response to antibiotic"/>
    <property type="evidence" value="ECO:0007669"/>
    <property type="project" value="UniProtKB-KW"/>
</dbReference>
<evidence type="ECO:0000256" key="7">
    <source>
        <dbReference type="ARBA" id="ARBA00022475"/>
    </source>
</evidence>
<dbReference type="PANTHER" id="PTHR32282">
    <property type="entry name" value="BINDING PROTEIN TRANSPEPTIDASE, PUTATIVE-RELATED"/>
    <property type="match status" value="1"/>
</dbReference>
<keyword evidence="21" id="KW-0511">Multifunctional enzyme</keyword>
<dbReference type="Gene3D" id="1.10.3810.10">
    <property type="entry name" value="Biosynthetic peptidoglycan transglycosylase-like"/>
    <property type="match status" value="1"/>
</dbReference>
<dbReference type="EMBL" id="JAATJA010000002">
    <property type="protein sequence ID" value="NJB68889.1"/>
    <property type="molecule type" value="Genomic_DNA"/>
</dbReference>
<evidence type="ECO:0000256" key="12">
    <source>
        <dbReference type="ARBA" id="ARBA00022679"/>
    </source>
</evidence>
<dbReference type="GO" id="GO:0009252">
    <property type="term" value="P:peptidoglycan biosynthetic process"/>
    <property type="evidence" value="ECO:0007669"/>
    <property type="project" value="UniProtKB-UniPathway"/>
</dbReference>
<comment type="similarity">
    <text evidence="3">In the C-terminal section; belongs to the transpeptidase family.</text>
</comment>
<evidence type="ECO:0000313" key="32">
    <source>
        <dbReference type="Proteomes" id="UP000580856"/>
    </source>
</evidence>
<dbReference type="InterPro" id="IPR001264">
    <property type="entry name" value="Glyco_trans_51"/>
</dbReference>
<evidence type="ECO:0000256" key="11">
    <source>
        <dbReference type="ARBA" id="ARBA00022676"/>
    </source>
</evidence>
<keyword evidence="11 31" id="KW-0328">Glycosyltransferase</keyword>
<keyword evidence="19" id="KW-0472">Membrane</keyword>
<dbReference type="GO" id="GO:0005886">
    <property type="term" value="C:plasma membrane"/>
    <property type="evidence" value="ECO:0007669"/>
    <property type="project" value="UniProtKB-SubCell"/>
</dbReference>
<dbReference type="Proteomes" id="UP000580856">
    <property type="component" value="Unassembled WGS sequence"/>
</dbReference>
<evidence type="ECO:0000313" key="31">
    <source>
        <dbReference type="EMBL" id="NJB68889.1"/>
    </source>
</evidence>
<dbReference type="RefSeq" id="WP_167941920.1">
    <property type="nucleotide sequence ID" value="NZ_JAATJA010000002.1"/>
</dbReference>
<keyword evidence="10" id="KW-0645">Protease</keyword>
<dbReference type="PANTHER" id="PTHR32282:SF27">
    <property type="entry name" value="PENICILLIN-BINDING PROTEIN 1A"/>
    <property type="match status" value="1"/>
</dbReference>
<comment type="caution">
    <text evidence="31">The sequence shown here is derived from an EMBL/GenBank/DDBJ whole genome shotgun (WGS) entry which is preliminary data.</text>
</comment>
<feature type="domain" description="Penicillin-binding protein transpeptidase" evidence="28">
    <location>
        <begin position="443"/>
        <end position="689"/>
    </location>
</feature>
<dbReference type="Pfam" id="PF00905">
    <property type="entry name" value="Transpeptidase"/>
    <property type="match status" value="1"/>
</dbReference>
<evidence type="ECO:0000256" key="26">
    <source>
        <dbReference type="ARBA" id="ARBA00060592"/>
    </source>
</evidence>
<dbReference type="FunFam" id="1.10.3810.10:FF:000003">
    <property type="entry name" value="Penicillin-binding protein 1a"/>
    <property type="match status" value="1"/>
</dbReference>
<dbReference type="InterPro" id="IPR036950">
    <property type="entry name" value="PBP_transglycosylase"/>
</dbReference>
<evidence type="ECO:0000256" key="4">
    <source>
        <dbReference type="ARBA" id="ARBA00007739"/>
    </source>
</evidence>
<evidence type="ECO:0000256" key="25">
    <source>
        <dbReference type="ARBA" id="ARBA00049902"/>
    </source>
</evidence>
<evidence type="ECO:0000256" key="5">
    <source>
        <dbReference type="ARBA" id="ARBA00012448"/>
    </source>
</evidence>
<evidence type="ECO:0000256" key="16">
    <source>
        <dbReference type="ARBA" id="ARBA00022968"/>
    </source>
</evidence>
<evidence type="ECO:0000256" key="27">
    <source>
        <dbReference type="SAM" id="MobiDB-lite"/>
    </source>
</evidence>
<dbReference type="EC" id="2.4.99.28" evidence="24"/>
<dbReference type="GO" id="GO:0006508">
    <property type="term" value="P:proteolysis"/>
    <property type="evidence" value="ECO:0007669"/>
    <property type="project" value="UniProtKB-KW"/>
</dbReference>
<proteinExistence type="inferred from homology"/>
<dbReference type="SUPFAM" id="SSF53955">
    <property type="entry name" value="Lysozyme-like"/>
    <property type="match status" value="1"/>
</dbReference>
<evidence type="ECO:0000256" key="9">
    <source>
        <dbReference type="ARBA" id="ARBA00022645"/>
    </source>
</evidence>
<dbReference type="NCBIfam" id="TIGR02074">
    <property type="entry name" value="PBP_1a_fam"/>
    <property type="match status" value="1"/>
</dbReference>
<comment type="similarity">
    <text evidence="4">In the N-terminal section; belongs to the glycosyltransferase 51 family.</text>
</comment>
<dbReference type="InterPro" id="IPR050396">
    <property type="entry name" value="Glycosyltr_51/Transpeptidase"/>
</dbReference>
<evidence type="ECO:0000256" key="22">
    <source>
        <dbReference type="ARBA" id="ARBA00023316"/>
    </source>
</evidence>
<keyword evidence="12 31" id="KW-0808">Transferase</keyword>
<keyword evidence="9" id="KW-0121">Carboxypeptidase</keyword>
<evidence type="ECO:0000259" key="29">
    <source>
        <dbReference type="Pfam" id="PF00912"/>
    </source>
</evidence>
<accession>A0A846QW84</accession>
<feature type="compositionally biased region" description="Low complexity" evidence="27">
    <location>
        <begin position="762"/>
        <end position="776"/>
    </location>
</feature>
<keyword evidence="15" id="KW-0133">Cell shape</keyword>
<evidence type="ECO:0000256" key="1">
    <source>
        <dbReference type="ARBA" id="ARBA00004249"/>
    </source>
</evidence>
<keyword evidence="8" id="KW-0997">Cell inner membrane</keyword>
<keyword evidence="20" id="KW-0046">Antibiotic resistance</keyword>
<comment type="pathway">
    <text evidence="26">Glycan biosynthesis.</text>
</comment>
<feature type="domain" description="Glycosyl transferase family 51" evidence="29">
    <location>
        <begin position="58"/>
        <end position="230"/>
    </location>
</feature>
<evidence type="ECO:0000256" key="10">
    <source>
        <dbReference type="ARBA" id="ARBA00022670"/>
    </source>
</evidence>
<comment type="catalytic activity">
    <reaction evidence="23">
        <text>Preferential cleavage: (Ac)2-L-Lys-D-Ala-|-D-Ala. Also transpeptidation of peptidyl-alanyl moieties that are N-acyl substituents of D-alanine.</text>
        <dbReference type="EC" id="3.4.16.4"/>
    </reaction>
</comment>
<evidence type="ECO:0000256" key="23">
    <source>
        <dbReference type="ARBA" id="ARBA00034000"/>
    </source>
</evidence>
<dbReference type="EC" id="3.4.16.4" evidence="5"/>
<dbReference type="InterPro" id="IPR023346">
    <property type="entry name" value="Lysozyme-like_dom_sf"/>
</dbReference>
<keyword evidence="22" id="KW-0961">Cell wall biogenesis/degradation</keyword>
<dbReference type="InterPro" id="IPR012340">
    <property type="entry name" value="NA-bd_OB-fold"/>
</dbReference>
<comment type="pathway">
    <text evidence="2">Cell wall biogenesis; peptidoglycan biosynthesis.</text>
</comment>
<reference evidence="31 32" key="1">
    <citation type="submission" date="2020-03" db="EMBL/GenBank/DDBJ databases">
        <title>Genomic Encyclopedia of Type Strains, Phase IV (KMG-IV): sequencing the most valuable type-strain genomes for metagenomic binning, comparative biology and taxonomic classification.</title>
        <authorList>
            <person name="Goeker M."/>
        </authorList>
    </citation>
    <scope>NUCLEOTIDE SEQUENCE [LARGE SCALE GENOMIC DNA]</scope>
    <source>
        <strain evidence="31 32">DSM 24233</strain>
    </source>
</reference>
<evidence type="ECO:0000259" key="30">
    <source>
        <dbReference type="Pfam" id="PF17092"/>
    </source>
</evidence>
<keyword evidence="18" id="KW-1133">Transmembrane helix</keyword>
<evidence type="ECO:0000256" key="8">
    <source>
        <dbReference type="ARBA" id="ARBA00022519"/>
    </source>
</evidence>
<comment type="catalytic activity">
    <reaction evidence="25">
        <text>[GlcNAc-(1-&gt;4)-Mur2Ac(oyl-L-Ala-gamma-D-Glu-L-Lys-D-Ala-D-Ala)](n)-di-trans,octa-cis-undecaprenyl diphosphate + beta-D-GlcNAc-(1-&gt;4)-Mur2Ac(oyl-L-Ala-gamma-D-Glu-L-Lys-D-Ala-D-Ala)-di-trans,octa-cis-undecaprenyl diphosphate = [GlcNAc-(1-&gt;4)-Mur2Ac(oyl-L-Ala-gamma-D-Glu-L-Lys-D-Ala-D-Ala)](n+1)-di-trans,octa-cis-undecaprenyl diphosphate + di-trans,octa-cis-undecaprenyl diphosphate + H(+)</text>
        <dbReference type="Rhea" id="RHEA:23708"/>
        <dbReference type="Rhea" id="RHEA-COMP:9602"/>
        <dbReference type="Rhea" id="RHEA-COMP:9603"/>
        <dbReference type="ChEBI" id="CHEBI:15378"/>
        <dbReference type="ChEBI" id="CHEBI:58405"/>
        <dbReference type="ChEBI" id="CHEBI:60033"/>
        <dbReference type="ChEBI" id="CHEBI:78435"/>
        <dbReference type="EC" id="2.4.99.28"/>
    </reaction>
</comment>
<evidence type="ECO:0000256" key="6">
    <source>
        <dbReference type="ARBA" id="ARBA00018638"/>
    </source>
</evidence>
<dbReference type="Pfam" id="PF00912">
    <property type="entry name" value="Transgly"/>
    <property type="match status" value="1"/>
</dbReference>
<protein>
    <recommendedName>
        <fullName evidence="6">Penicillin-binding protein 1A</fullName>
        <ecNumber evidence="24">2.4.99.28</ecNumber>
        <ecNumber evidence="5">3.4.16.4</ecNumber>
    </recommendedName>
</protein>
<gene>
    <name evidence="31" type="ORF">GGQ74_002562</name>
</gene>
<dbReference type="GO" id="GO:0030288">
    <property type="term" value="C:outer membrane-bounded periplasmic space"/>
    <property type="evidence" value="ECO:0007669"/>
    <property type="project" value="TreeGrafter"/>
</dbReference>
<evidence type="ECO:0000256" key="24">
    <source>
        <dbReference type="ARBA" id="ARBA00044770"/>
    </source>
</evidence>
<dbReference type="GO" id="GO:0009002">
    <property type="term" value="F:serine-type D-Ala-D-Ala carboxypeptidase activity"/>
    <property type="evidence" value="ECO:0007669"/>
    <property type="project" value="UniProtKB-EC"/>
</dbReference>
<dbReference type="InterPro" id="IPR031376">
    <property type="entry name" value="PCB_OB"/>
</dbReference>
<keyword evidence="17" id="KW-0573">Peptidoglycan synthesis</keyword>
<dbReference type="Pfam" id="PF17092">
    <property type="entry name" value="PCB_OB"/>
    <property type="match status" value="1"/>
</dbReference>
<keyword evidence="14 31" id="KW-0378">Hydrolase</keyword>
<dbReference type="SUPFAM" id="SSF56601">
    <property type="entry name" value="beta-lactamase/transpeptidase-like"/>
    <property type="match status" value="1"/>
</dbReference>
<evidence type="ECO:0000256" key="20">
    <source>
        <dbReference type="ARBA" id="ARBA00023251"/>
    </source>
</evidence>
<dbReference type="AlphaFoldDB" id="A0A846QW84"/>
<evidence type="ECO:0000256" key="19">
    <source>
        <dbReference type="ARBA" id="ARBA00023136"/>
    </source>
</evidence>
<dbReference type="GO" id="GO:0008658">
    <property type="term" value="F:penicillin binding"/>
    <property type="evidence" value="ECO:0007669"/>
    <property type="project" value="InterPro"/>
</dbReference>
<evidence type="ECO:0000256" key="3">
    <source>
        <dbReference type="ARBA" id="ARBA00007090"/>
    </source>
</evidence>
<dbReference type="GO" id="GO:0008360">
    <property type="term" value="P:regulation of cell shape"/>
    <property type="evidence" value="ECO:0007669"/>
    <property type="project" value="UniProtKB-KW"/>
</dbReference>
<keyword evidence="32" id="KW-1185">Reference proteome</keyword>
<dbReference type="UniPathway" id="UPA00219"/>
<evidence type="ECO:0000256" key="2">
    <source>
        <dbReference type="ARBA" id="ARBA00004752"/>
    </source>
</evidence>
<evidence type="ECO:0000256" key="13">
    <source>
        <dbReference type="ARBA" id="ARBA00022692"/>
    </source>
</evidence>
<keyword evidence="16" id="KW-0735">Signal-anchor</keyword>
<evidence type="ECO:0000256" key="21">
    <source>
        <dbReference type="ARBA" id="ARBA00023268"/>
    </source>
</evidence>
<name>A0A846QW84_9BACT</name>
<keyword evidence="7" id="KW-1003">Cell membrane</keyword>
<dbReference type="InterPro" id="IPR012338">
    <property type="entry name" value="Beta-lactam/transpept-like"/>
</dbReference>
<sequence>MKKILLVLGGLAGVGALCAVALIGMLYYWASRDLPDFENITDYNPPLATTVYTCDDRVLGYFYREKRFLVRLEDMPGYLPRCFLAAEDSGFYEHEGVDLGAIFRAFVKNLQAGHVVQGGSTITQQVIKSLLLTPERSYKRKIKEAILAYRLESYLTKDEILTIYLNQIFFGARAYGIEAAARVYFGVHVNELTLGQAAILAGLPKGPSAYNPYRNLQGALNRKHYVLGRMLEMEWITREQYDAALAEPVVLKSMEDPSWQQGAYYLEEVRRRLIDRFGEDAVYTAGMHVHSAVDLTHQVAAEQALRRGLIDSARRRGWIGPNRHLEEGEWSSFLTSTPHVVEALVPGEWVEVLVTGVERDSAEVRFGQFRGAIGVDTVHWARIPDPTKATEEVPSVRDCRTILSPGDVVWASVTEIPAAIAQGTNPEAAVWPLALEREPEVQGALVSMEPATGEVRALVGGYSFETSQFNRATQASRQPGSAFKPIVYSTAFDNGMTPSTVMLDAPIVYTDYENDRTWKPDNFEGVFYGPTILRTALVKSRNLVTIRIAQQLGIRKIIERAQAMGLESEFPEDLSVSLGSSPVTPLNLTQAYSAFARGGSWIKPRLILKVESAWGKELFVNQPETAEALSPETAYIINCLLKEVVRDGTGWRVRRAFNRPIAGKTGTSNNEQDAWFVGYTPHLLTTVYVGFDQMAPMGKYETGSRAASPIWVDYRKAVEANYPEADFPQPPGIVMTRIDAATGLLAGPGTERSYFLPYKAGTQPTETAEPDATAPTNGSSAAGENLLKQIF</sequence>
<organism evidence="31 32">
    <name type="scientific">Desulfobaculum xiamenense</name>
    <dbReference type="NCBI Taxonomy" id="995050"/>
    <lineage>
        <taxon>Bacteria</taxon>
        <taxon>Pseudomonadati</taxon>
        <taxon>Thermodesulfobacteriota</taxon>
        <taxon>Desulfovibrionia</taxon>
        <taxon>Desulfovibrionales</taxon>
        <taxon>Desulfovibrionaceae</taxon>
        <taxon>Desulfobaculum</taxon>
    </lineage>
</organism>